<organism evidence="2 3">
    <name type="scientific">Cucurbita argyrosperma subsp. sororia</name>
    <dbReference type="NCBI Taxonomy" id="37648"/>
    <lineage>
        <taxon>Eukaryota</taxon>
        <taxon>Viridiplantae</taxon>
        <taxon>Streptophyta</taxon>
        <taxon>Embryophyta</taxon>
        <taxon>Tracheophyta</taxon>
        <taxon>Spermatophyta</taxon>
        <taxon>Magnoliopsida</taxon>
        <taxon>eudicotyledons</taxon>
        <taxon>Gunneridae</taxon>
        <taxon>Pentapetalae</taxon>
        <taxon>rosids</taxon>
        <taxon>fabids</taxon>
        <taxon>Cucurbitales</taxon>
        <taxon>Cucurbitaceae</taxon>
        <taxon>Cucurbiteae</taxon>
        <taxon>Cucurbita</taxon>
    </lineage>
</organism>
<dbReference type="Proteomes" id="UP000685013">
    <property type="component" value="Chromosome 16"/>
</dbReference>
<evidence type="ECO:0000313" key="3">
    <source>
        <dbReference type="Proteomes" id="UP000685013"/>
    </source>
</evidence>
<dbReference type="AlphaFoldDB" id="A0AAV6M9X6"/>
<dbReference type="Pfam" id="PF03478">
    <property type="entry name" value="Beta-prop_KIB1-4"/>
    <property type="match status" value="1"/>
</dbReference>
<feature type="domain" description="KIB1-4 beta-propeller" evidence="1">
    <location>
        <begin position="13"/>
        <end position="83"/>
    </location>
</feature>
<sequence length="92" mass="10510">MVHTIEMRDIVNSYISESSKGEHLVVLGILDMGEEQFETVDFEIYKLIYENEDDMRRAVEVNSLDDDAIFIVDSQSICVSTKESICVSTKEL</sequence>
<protein>
    <recommendedName>
        <fullName evidence="1">KIB1-4 beta-propeller domain-containing protein</fullName>
    </recommendedName>
</protein>
<name>A0AAV6M9X6_9ROSI</name>
<keyword evidence="3" id="KW-1185">Reference proteome</keyword>
<evidence type="ECO:0000313" key="2">
    <source>
        <dbReference type="EMBL" id="KAG6577607.1"/>
    </source>
</evidence>
<evidence type="ECO:0000259" key="1">
    <source>
        <dbReference type="Pfam" id="PF03478"/>
    </source>
</evidence>
<proteinExistence type="predicted"/>
<comment type="caution">
    <text evidence="2">The sequence shown here is derived from an EMBL/GenBank/DDBJ whole genome shotgun (WGS) entry which is preliminary data.</text>
</comment>
<reference evidence="2 3" key="1">
    <citation type="journal article" date="2021" name="Hortic Res">
        <title>The domestication of Cucurbita argyrosperma as revealed by the genome of its wild relative.</title>
        <authorList>
            <person name="Barrera-Redondo J."/>
            <person name="Sanchez-de la Vega G."/>
            <person name="Aguirre-Liguori J.A."/>
            <person name="Castellanos-Morales G."/>
            <person name="Gutierrez-Guerrero Y.T."/>
            <person name="Aguirre-Dugua X."/>
            <person name="Aguirre-Planter E."/>
            <person name="Tenaillon M.I."/>
            <person name="Lira-Saade R."/>
            <person name="Eguiarte L.E."/>
        </authorList>
    </citation>
    <scope>NUCLEOTIDE SEQUENCE [LARGE SCALE GENOMIC DNA]</scope>
    <source>
        <strain evidence="2">JBR-2021</strain>
    </source>
</reference>
<accession>A0AAV6M9X6</accession>
<feature type="non-terminal residue" evidence="2">
    <location>
        <position position="1"/>
    </location>
</feature>
<dbReference type="EMBL" id="JAGKQH010000016">
    <property type="protein sequence ID" value="KAG6577607.1"/>
    <property type="molecule type" value="Genomic_DNA"/>
</dbReference>
<gene>
    <name evidence="2" type="ORF">SDJN03_25181</name>
</gene>
<dbReference type="InterPro" id="IPR005174">
    <property type="entry name" value="KIB1-4_b-propeller"/>
</dbReference>